<evidence type="ECO:0000313" key="2">
    <source>
        <dbReference type="Proteomes" id="UP001569175"/>
    </source>
</evidence>
<dbReference type="Gene3D" id="3.40.50.1820">
    <property type="entry name" value="alpha/beta hydrolase"/>
    <property type="match status" value="1"/>
</dbReference>
<dbReference type="SUPFAM" id="SSF53474">
    <property type="entry name" value="alpha/beta-Hydrolases"/>
    <property type="match status" value="1"/>
</dbReference>
<protein>
    <submittedName>
        <fullName evidence="1">Esterase/lipase family protein</fullName>
    </submittedName>
</protein>
<dbReference type="Proteomes" id="UP001569175">
    <property type="component" value="Unassembled WGS sequence"/>
</dbReference>
<organism evidence="1 2">
    <name type="scientific">Vibrio atlanticus</name>
    <dbReference type="NCBI Taxonomy" id="693153"/>
    <lineage>
        <taxon>Bacteria</taxon>
        <taxon>Pseudomonadati</taxon>
        <taxon>Pseudomonadota</taxon>
        <taxon>Gammaproteobacteria</taxon>
        <taxon>Vibrionales</taxon>
        <taxon>Vibrionaceae</taxon>
        <taxon>Vibrio</taxon>
    </lineage>
</organism>
<dbReference type="InterPro" id="IPR029058">
    <property type="entry name" value="AB_hydrolase_fold"/>
</dbReference>
<gene>
    <name evidence="1" type="ORF">ACED57_23610</name>
</gene>
<keyword evidence="2" id="KW-1185">Reference proteome</keyword>
<name>A0ABV4KUW0_9VIBR</name>
<sequence length="221" mass="25308">MGLGNLFSYQIRAAEFTKVYSRGSKSIVVFMHGILSDCQSAFRVDEDKFFWDELSNRNPFTDFDIATFNYGFFDVSKLTELANPYNSLDVLTNELHGALLGYEHIMLIGHSQGGLLAREYVCKYHGHTHPCVLITLHSPHKNKSLYVKRLKNPLQWPNQYSFRVPHIVAGSVNDKYFAKVDNIAPYARYESYISHDVSKLSLGHGHLSQDPDNALLEKYRQ</sequence>
<accession>A0ABV4KUW0</accession>
<dbReference type="RefSeq" id="WP_371708639.1">
    <property type="nucleotide sequence ID" value="NZ_JBGOOL010000131.1"/>
</dbReference>
<dbReference type="Pfam" id="PF02089">
    <property type="entry name" value="Palm_thioest"/>
    <property type="match status" value="1"/>
</dbReference>
<evidence type="ECO:0000313" key="1">
    <source>
        <dbReference type="EMBL" id="MEZ8056083.1"/>
    </source>
</evidence>
<dbReference type="EMBL" id="JBGOOL010000131">
    <property type="protein sequence ID" value="MEZ8056083.1"/>
    <property type="molecule type" value="Genomic_DNA"/>
</dbReference>
<proteinExistence type="predicted"/>
<reference evidence="1 2" key="1">
    <citation type="submission" date="2024-06" db="EMBL/GenBank/DDBJ databases">
        <authorList>
            <person name="Steensen K."/>
            <person name="Seneca J."/>
            <person name="Bartlau N."/>
            <person name="Yu A.X."/>
            <person name="Polz M.F."/>
        </authorList>
    </citation>
    <scope>NUCLEOTIDE SEQUENCE [LARGE SCALE GENOMIC DNA]</scope>
    <source>
        <strain evidence="1 2">1F9</strain>
    </source>
</reference>
<comment type="caution">
    <text evidence="1">The sequence shown here is derived from an EMBL/GenBank/DDBJ whole genome shotgun (WGS) entry which is preliminary data.</text>
</comment>